<evidence type="ECO:0000256" key="1">
    <source>
        <dbReference type="SAM" id="MobiDB-lite"/>
    </source>
</evidence>
<name>A0A9P5AC92_9HYPO</name>
<feature type="compositionally biased region" description="Polar residues" evidence="1">
    <location>
        <begin position="77"/>
        <end position="86"/>
    </location>
</feature>
<keyword evidence="3" id="KW-1185">Reference proteome</keyword>
<reference evidence="2" key="1">
    <citation type="journal article" date="2017" name="Mycologia">
        <title>Fusarium algeriense, sp. nov., a novel toxigenic crown rot pathogen of durum wheat from Algeria is nested in the Fusarium burgessii species complex.</title>
        <authorList>
            <person name="Laraba I."/>
            <person name="Keddad A."/>
            <person name="Boureghda H."/>
            <person name="Abdallah N."/>
            <person name="Vaughan M.M."/>
            <person name="Proctor R.H."/>
            <person name="Busman M."/>
            <person name="O'Donnell K."/>
        </authorList>
    </citation>
    <scope>NUCLEOTIDE SEQUENCE</scope>
    <source>
        <strain evidence="2">NRRL 25174</strain>
    </source>
</reference>
<reference evidence="2" key="2">
    <citation type="submission" date="2020-02" db="EMBL/GenBank/DDBJ databases">
        <title>Identification and distribution of gene clusters putatively required for synthesis of sphingolipid metabolism inhibitors in phylogenetically diverse species of the filamentous fungus Fusarium.</title>
        <authorList>
            <person name="Kim H.-S."/>
            <person name="Busman M."/>
            <person name="Brown D.W."/>
            <person name="Divon H."/>
            <person name="Uhlig S."/>
            <person name="Proctor R.H."/>
        </authorList>
    </citation>
    <scope>NUCLEOTIDE SEQUENCE</scope>
    <source>
        <strain evidence="2">NRRL 25174</strain>
    </source>
</reference>
<dbReference type="EMBL" id="PVQB02000517">
    <property type="protein sequence ID" value="KAF4336126.1"/>
    <property type="molecule type" value="Genomic_DNA"/>
</dbReference>
<proteinExistence type="predicted"/>
<accession>A0A9P5AC92</accession>
<feature type="region of interest" description="Disordered" evidence="1">
    <location>
        <begin position="1"/>
        <end position="31"/>
    </location>
</feature>
<feature type="region of interest" description="Disordered" evidence="1">
    <location>
        <begin position="74"/>
        <end position="104"/>
    </location>
</feature>
<evidence type="ECO:0000313" key="2">
    <source>
        <dbReference type="EMBL" id="KAF4336126.1"/>
    </source>
</evidence>
<protein>
    <submittedName>
        <fullName evidence="2">Uncharacterized protein</fullName>
    </submittedName>
</protein>
<dbReference type="AlphaFoldDB" id="A0A9P5AC92"/>
<evidence type="ECO:0000313" key="3">
    <source>
        <dbReference type="Proteomes" id="UP000730481"/>
    </source>
</evidence>
<organism evidence="2 3">
    <name type="scientific">Fusarium beomiforme</name>
    <dbReference type="NCBI Taxonomy" id="44412"/>
    <lineage>
        <taxon>Eukaryota</taxon>
        <taxon>Fungi</taxon>
        <taxon>Dikarya</taxon>
        <taxon>Ascomycota</taxon>
        <taxon>Pezizomycotina</taxon>
        <taxon>Sordariomycetes</taxon>
        <taxon>Hypocreomycetidae</taxon>
        <taxon>Hypocreales</taxon>
        <taxon>Nectriaceae</taxon>
        <taxon>Fusarium</taxon>
        <taxon>Fusarium burgessii species complex</taxon>
    </lineage>
</organism>
<gene>
    <name evidence="2" type="ORF">FBEOM_10011</name>
</gene>
<dbReference type="Proteomes" id="UP000730481">
    <property type="component" value="Unassembled WGS sequence"/>
</dbReference>
<comment type="caution">
    <text evidence="2">The sequence shown here is derived from an EMBL/GenBank/DDBJ whole genome shotgun (WGS) entry which is preliminary data.</text>
</comment>
<sequence length="104" mass="11252">MLNPDIQFVGPNNRALKKKTSSSKRAASIPVDTASKARSFGLSIKKKAAPTVKEWPVHEKGLHEASVNWSKAMVSLQAGSQKSSPAISDRSFHPGISNNQGNRR</sequence>